<dbReference type="Pfam" id="PF00873">
    <property type="entry name" value="ACR_tran"/>
    <property type="match status" value="1"/>
</dbReference>
<dbReference type="PRINTS" id="PR00702">
    <property type="entry name" value="ACRIFLAVINRP"/>
</dbReference>
<dbReference type="InterPro" id="IPR001036">
    <property type="entry name" value="Acrflvin-R"/>
</dbReference>
<dbReference type="AlphaFoldDB" id="A0A381XXA9"/>
<gene>
    <name evidence="2" type="ORF">METZ01_LOCUS121976</name>
</gene>
<dbReference type="PANTHER" id="PTHR32063">
    <property type="match status" value="1"/>
</dbReference>
<dbReference type="SUPFAM" id="SSF82693">
    <property type="entry name" value="Multidrug efflux transporter AcrB pore domain, PN1, PN2, PC1 and PC2 subdomains"/>
    <property type="match status" value="2"/>
</dbReference>
<reference evidence="2" key="1">
    <citation type="submission" date="2018-05" db="EMBL/GenBank/DDBJ databases">
        <authorList>
            <person name="Lanie J.A."/>
            <person name="Ng W.-L."/>
            <person name="Kazmierczak K.M."/>
            <person name="Andrzejewski T.M."/>
            <person name="Davidsen T.M."/>
            <person name="Wayne K.J."/>
            <person name="Tettelin H."/>
            <person name="Glass J.I."/>
            <person name="Rusch D."/>
            <person name="Podicherti R."/>
            <person name="Tsui H.-C.T."/>
            <person name="Winkler M.E."/>
        </authorList>
    </citation>
    <scope>NUCLEOTIDE SEQUENCE</scope>
</reference>
<keyword evidence="1" id="KW-0812">Transmembrane</keyword>
<dbReference type="SUPFAM" id="SSF82714">
    <property type="entry name" value="Multidrug efflux transporter AcrB TolC docking domain, DN and DC subdomains"/>
    <property type="match status" value="1"/>
</dbReference>
<accession>A0A381XXA9</accession>
<proteinExistence type="predicted"/>
<dbReference type="InterPro" id="IPR027463">
    <property type="entry name" value="AcrB_DN_DC_subdom"/>
</dbReference>
<protein>
    <recommendedName>
        <fullName evidence="3">Acriflavin resistance protein</fullName>
    </recommendedName>
</protein>
<evidence type="ECO:0000313" key="2">
    <source>
        <dbReference type="EMBL" id="SVA69122.1"/>
    </source>
</evidence>
<dbReference type="Gene3D" id="3.30.2090.10">
    <property type="entry name" value="Multidrug efflux transporter AcrB TolC docking domain, DN and DC subdomains"/>
    <property type="match status" value="1"/>
</dbReference>
<organism evidence="2">
    <name type="scientific">marine metagenome</name>
    <dbReference type="NCBI Taxonomy" id="408172"/>
    <lineage>
        <taxon>unclassified sequences</taxon>
        <taxon>metagenomes</taxon>
        <taxon>ecological metagenomes</taxon>
    </lineage>
</organism>
<keyword evidence="1" id="KW-1133">Transmembrane helix</keyword>
<dbReference type="PANTHER" id="PTHR32063:SF0">
    <property type="entry name" value="SWARMING MOTILITY PROTEIN SWRC"/>
    <property type="match status" value="1"/>
</dbReference>
<feature type="non-terminal residue" evidence="2">
    <location>
        <position position="352"/>
    </location>
</feature>
<dbReference type="GO" id="GO:0005886">
    <property type="term" value="C:plasma membrane"/>
    <property type="evidence" value="ECO:0007669"/>
    <property type="project" value="TreeGrafter"/>
</dbReference>
<evidence type="ECO:0000256" key="1">
    <source>
        <dbReference type="SAM" id="Phobius"/>
    </source>
</evidence>
<sequence length="352" mass="39409">MNLIRLSIERPTAVVAMVLMIVLFGWVSLQKVPIQMAPDVRQPVIIIKTNWRGAAPSEVEREIVTKQEEELKGLEGVKRIVSEAKHNQGVVTLEFSPGLDFNRILLLTANRLDRVTGYPEEADEPTISTSGTDDNAIAWFTLTRTKDNERSMGTYGDFLRDVIEGRYERINGVGGVNLYGDNERELQVIIDPAKLAFYRLTIPEVIQRLRAENTAVTGGDVNEGKRRYVVRTDGELNTPSDVRNILLRSEKSARSGSERSERFEGGFGRVTVGDIATVQVAYKERFARARQLGVPALGFNLTREQGANVLETMKEIRSVTRELAEGPIKQAGLKLRQIYDETEYINSSISLV</sequence>
<dbReference type="GO" id="GO:0042910">
    <property type="term" value="F:xenobiotic transmembrane transporter activity"/>
    <property type="evidence" value="ECO:0007669"/>
    <property type="project" value="TreeGrafter"/>
</dbReference>
<dbReference type="EMBL" id="UINC01016633">
    <property type="protein sequence ID" value="SVA69122.1"/>
    <property type="molecule type" value="Genomic_DNA"/>
</dbReference>
<name>A0A381XXA9_9ZZZZ</name>
<keyword evidence="1" id="KW-0472">Membrane</keyword>
<dbReference type="Gene3D" id="3.30.70.1430">
    <property type="entry name" value="Multidrug efflux transporter AcrB pore domain"/>
    <property type="match status" value="1"/>
</dbReference>
<feature type="transmembrane region" description="Helical" evidence="1">
    <location>
        <begin position="12"/>
        <end position="29"/>
    </location>
</feature>
<evidence type="ECO:0008006" key="3">
    <source>
        <dbReference type="Google" id="ProtNLM"/>
    </source>
</evidence>